<evidence type="ECO:0008006" key="3">
    <source>
        <dbReference type="Google" id="ProtNLM"/>
    </source>
</evidence>
<evidence type="ECO:0000313" key="2">
    <source>
        <dbReference type="Proteomes" id="UP000321816"/>
    </source>
</evidence>
<accession>A0A5C7F4U4</accession>
<organism evidence="1 2">
    <name type="scientific">Alkalicoccus halolimnae</name>
    <dbReference type="NCBI Taxonomy" id="1667239"/>
    <lineage>
        <taxon>Bacteria</taxon>
        <taxon>Bacillati</taxon>
        <taxon>Bacillota</taxon>
        <taxon>Bacilli</taxon>
        <taxon>Bacillales</taxon>
        <taxon>Bacillaceae</taxon>
        <taxon>Alkalicoccus</taxon>
    </lineage>
</organism>
<dbReference type="KEGG" id="ahal:FTX54_010995"/>
<evidence type="ECO:0000313" key="1">
    <source>
        <dbReference type="EMBL" id="WWD78949.1"/>
    </source>
</evidence>
<dbReference type="RefSeq" id="WP_147804703.1">
    <property type="nucleotide sequence ID" value="NZ_CP144914.1"/>
</dbReference>
<sequence length="108" mass="12687">MAHHTHEHHTHEHSLSCGHTKIRHGDHIDYIHDSHLHHKHENHWDECKIEVTDKNPDNWAPVQSDCKHNEDCGHEMVPHGDHFDYVVNGRLHHVHDDHVDDHGPVDII</sequence>
<dbReference type="EMBL" id="CP144914">
    <property type="protein sequence ID" value="WWD78949.1"/>
    <property type="molecule type" value="Genomic_DNA"/>
</dbReference>
<dbReference type="Proteomes" id="UP000321816">
    <property type="component" value="Chromosome"/>
</dbReference>
<reference evidence="1 2" key="1">
    <citation type="submission" date="2024-01" db="EMBL/GenBank/DDBJ databases">
        <title>Complete Genome Sequence of Alkalicoccus halolimnae BZ-SZ-XJ29T, a Moderately Halophilic Bacterium Isolated from a Salt Lake.</title>
        <authorList>
            <person name="Zhao B."/>
        </authorList>
    </citation>
    <scope>NUCLEOTIDE SEQUENCE [LARGE SCALE GENOMIC DNA]</scope>
    <source>
        <strain evidence="1 2">BZ-SZ-XJ29</strain>
    </source>
</reference>
<dbReference type="OrthoDB" id="3401648at2"/>
<keyword evidence="2" id="KW-1185">Reference proteome</keyword>
<dbReference type="AlphaFoldDB" id="A0A5C7F4U4"/>
<name>A0A5C7F4U4_9BACI</name>
<protein>
    <recommendedName>
        <fullName evidence="3">Threonine dehydratase</fullName>
    </recommendedName>
</protein>
<proteinExistence type="predicted"/>
<gene>
    <name evidence="1" type="ORF">FTX54_010995</name>
</gene>